<keyword evidence="1" id="KW-0732">Signal</keyword>
<proteinExistence type="predicted"/>
<gene>
    <name evidence="2" type="ORF">GCM10023092_26520</name>
</gene>
<evidence type="ECO:0000256" key="1">
    <source>
        <dbReference type="SAM" id="SignalP"/>
    </source>
</evidence>
<name>A0ABP8N141_9BACT</name>
<dbReference type="RefSeq" id="WP_344828128.1">
    <property type="nucleotide sequence ID" value="NZ_BAABEZ010000024.1"/>
</dbReference>
<organism evidence="2 3">
    <name type="scientific">Rurimicrobium arvi</name>
    <dbReference type="NCBI Taxonomy" id="2049916"/>
    <lineage>
        <taxon>Bacteria</taxon>
        <taxon>Pseudomonadati</taxon>
        <taxon>Bacteroidota</taxon>
        <taxon>Chitinophagia</taxon>
        <taxon>Chitinophagales</taxon>
        <taxon>Chitinophagaceae</taxon>
        <taxon>Rurimicrobium</taxon>
    </lineage>
</organism>
<accession>A0ABP8N141</accession>
<reference evidence="3" key="1">
    <citation type="journal article" date="2019" name="Int. J. Syst. Evol. Microbiol.">
        <title>The Global Catalogue of Microorganisms (GCM) 10K type strain sequencing project: providing services to taxonomists for standard genome sequencing and annotation.</title>
        <authorList>
            <consortium name="The Broad Institute Genomics Platform"/>
            <consortium name="The Broad Institute Genome Sequencing Center for Infectious Disease"/>
            <person name="Wu L."/>
            <person name="Ma J."/>
        </authorList>
    </citation>
    <scope>NUCLEOTIDE SEQUENCE [LARGE SCALE GENOMIC DNA]</scope>
    <source>
        <strain evidence="3">JCM 31921</strain>
    </source>
</reference>
<protein>
    <recommendedName>
        <fullName evidence="4">Short chain amide porin</fullName>
    </recommendedName>
</protein>
<evidence type="ECO:0000313" key="3">
    <source>
        <dbReference type="Proteomes" id="UP001501410"/>
    </source>
</evidence>
<feature type="signal peptide" evidence="1">
    <location>
        <begin position="1"/>
        <end position="22"/>
    </location>
</feature>
<dbReference type="EMBL" id="BAABEZ010000024">
    <property type="protein sequence ID" value="GAA4458337.1"/>
    <property type="molecule type" value="Genomic_DNA"/>
</dbReference>
<keyword evidence="3" id="KW-1185">Reference proteome</keyword>
<feature type="chain" id="PRO_5046574477" description="Short chain amide porin" evidence="1">
    <location>
        <begin position="23"/>
        <end position="463"/>
    </location>
</feature>
<evidence type="ECO:0008006" key="4">
    <source>
        <dbReference type="Google" id="ProtNLM"/>
    </source>
</evidence>
<evidence type="ECO:0000313" key="2">
    <source>
        <dbReference type="EMBL" id="GAA4458337.1"/>
    </source>
</evidence>
<comment type="caution">
    <text evidence="2">The sequence shown here is derived from an EMBL/GenBank/DDBJ whole genome shotgun (WGS) entry which is preliminary data.</text>
</comment>
<dbReference type="Proteomes" id="UP001501410">
    <property type="component" value="Unassembled WGS sequence"/>
</dbReference>
<sequence length="463" mass="51160">MKKGKHLTTALLAACLSTSALAQSPDNYGSGLKLDLNQDGTKFVRFIMWHQFWTTYTQNNPGTKDVNGDPQSSTMDIGIRRSRFLAYSQISPRFLILTHWGINNVSFINGGGAGTLGTGASATGQGGKRPQLYIHDAWSEYAVVKGKLHIGTGLHYWNGVSRLSSASTLNFMTMDAPIFNWYNIEATDQFARQFGIYAKGQVGRLDYRVSVNKPYVYGVSPTKANIKPDGIAVNAFTEKAAFSGYFDWAFKDKENNILPYFVGTYLGKKEVLNIGAGFYTQANATASARVSGADTLIDKHTQTCIGVDFFWDKPLNKAKGTALSIYSVYYNYNFGPNYLRNIGILNLHANTVAPTESFAGAGNLQPTIGTGSIWYTQVGYKFPNMKNGSSFMPYVTTTYKDFNRLAASSFQYDLGLNYFVSGHNAKITLQYTNRPIYKLNSSNGTIDRDGSKGEFVIQTHIFL</sequence>